<organism evidence="1 2">
    <name type="scientific">Rhizoctonia solani</name>
    <dbReference type="NCBI Taxonomy" id="456999"/>
    <lineage>
        <taxon>Eukaryota</taxon>
        <taxon>Fungi</taxon>
        <taxon>Dikarya</taxon>
        <taxon>Basidiomycota</taxon>
        <taxon>Agaricomycotina</taxon>
        <taxon>Agaricomycetes</taxon>
        <taxon>Cantharellales</taxon>
        <taxon>Ceratobasidiaceae</taxon>
        <taxon>Rhizoctonia</taxon>
    </lineage>
</organism>
<reference evidence="1" key="1">
    <citation type="submission" date="2020-09" db="EMBL/GenBank/DDBJ databases">
        <title>Comparative genome analyses of four rice-infecting Rhizoctonia solani isolates reveal extensive enrichment of homogalacturonan modification genes.</title>
        <authorList>
            <person name="Lee D.-Y."/>
            <person name="Jeon J."/>
            <person name="Kim K.-T."/>
            <person name="Cheong K."/>
            <person name="Song H."/>
            <person name="Choi G."/>
            <person name="Ko J."/>
            <person name="Opiyo S.O."/>
            <person name="Zuo S."/>
            <person name="Madhav S."/>
            <person name="Lee Y.-H."/>
            <person name="Wang G.-L."/>
        </authorList>
    </citation>
    <scope>NUCLEOTIDE SEQUENCE</scope>
    <source>
        <strain evidence="1">AG1-IA B2</strain>
    </source>
</reference>
<sequence>MIYLSSAPLVRVGHETQTGAHRPRVWLVGGRPKPALVTYGMVGGIKTTRKGVPRYSVCTTPDGGEVGRKSTRHEAVLT</sequence>
<name>A0A8H7M8P5_9AGAM</name>
<comment type="caution">
    <text evidence="1">The sequence shown here is derived from an EMBL/GenBank/DDBJ whole genome shotgun (WGS) entry which is preliminary data.</text>
</comment>
<dbReference type="AlphaFoldDB" id="A0A8H7M8P5"/>
<evidence type="ECO:0000313" key="1">
    <source>
        <dbReference type="EMBL" id="KAF8760222.1"/>
    </source>
</evidence>
<accession>A0A8H7M8P5</accession>
<dbReference type="Proteomes" id="UP000614334">
    <property type="component" value="Unassembled WGS sequence"/>
</dbReference>
<dbReference type="EMBL" id="JACYCF010000002">
    <property type="protein sequence ID" value="KAF8760222.1"/>
    <property type="molecule type" value="Genomic_DNA"/>
</dbReference>
<gene>
    <name evidence="1" type="ORF">RHS01_01977</name>
</gene>
<protein>
    <submittedName>
        <fullName evidence="1">Uncharacterized protein</fullName>
    </submittedName>
</protein>
<evidence type="ECO:0000313" key="2">
    <source>
        <dbReference type="Proteomes" id="UP000614334"/>
    </source>
</evidence>
<proteinExistence type="predicted"/>